<proteinExistence type="predicted"/>
<gene>
    <name evidence="1" type="ORF">WG66_1403</name>
</gene>
<comment type="caution">
    <text evidence="1">The sequence shown here is derived from an EMBL/GenBank/DDBJ whole genome shotgun (WGS) entry which is preliminary data.</text>
</comment>
<sequence length="22" mass="2691">MAPTHSFSPSVWLFRRLKWNMV</sequence>
<dbReference type="AlphaFoldDB" id="A0A0W0GBT3"/>
<evidence type="ECO:0000313" key="2">
    <source>
        <dbReference type="Proteomes" id="UP000054988"/>
    </source>
</evidence>
<dbReference type="EMBL" id="LATX01000524">
    <property type="protein sequence ID" value="KTB46020.1"/>
    <property type="molecule type" value="Genomic_DNA"/>
</dbReference>
<accession>A0A0W0GBT3</accession>
<name>A0A0W0GBT3_MONRR</name>
<evidence type="ECO:0000313" key="1">
    <source>
        <dbReference type="EMBL" id="KTB46020.1"/>
    </source>
</evidence>
<reference evidence="1 2" key="1">
    <citation type="submission" date="2015-12" db="EMBL/GenBank/DDBJ databases">
        <title>Draft genome sequence of Moniliophthora roreri, the causal agent of frosty pod rot of cacao.</title>
        <authorList>
            <person name="Aime M.C."/>
            <person name="Diaz-Valderrama J.R."/>
            <person name="Kijpornyongpan T."/>
            <person name="Phillips-Mora W."/>
        </authorList>
    </citation>
    <scope>NUCLEOTIDE SEQUENCE [LARGE SCALE GENOMIC DNA]</scope>
    <source>
        <strain evidence="1 2">MCA 2952</strain>
    </source>
</reference>
<organism evidence="1 2">
    <name type="scientific">Moniliophthora roreri</name>
    <name type="common">Frosty pod rot fungus</name>
    <name type="synonym">Monilia roreri</name>
    <dbReference type="NCBI Taxonomy" id="221103"/>
    <lineage>
        <taxon>Eukaryota</taxon>
        <taxon>Fungi</taxon>
        <taxon>Dikarya</taxon>
        <taxon>Basidiomycota</taxon>
        <taxon>Agaricomycotina</taxon>
        <taxon>Agaricomycetes</taxon>
        <taxon>Agaricomycetidae</taxon>
        <taxon>Agaricales</taxon>
        <taxon>Marasmiineae</taxon>
        <taxon>Marasmiaceae</taxon>
        <taxon>Moniliophthora</taxon>
    </lineage>
</organism>
<dbReference type="Proteomes" id="UP000054988">
    <property type="component" value="Unassembled WGS sequence"/>
</dbReference>
<protein>
    <submittedName>
        <fullName evidence="1">Uncharacterized protein</fullName>
    </submittedName>
</protein>